<dbReference type="InterPro" id="IPR029058">
    <property type="entry name" value="AB_hydrolase_fold"/>
</dbReference>
<gene>
    <name evidence="2" type="ORF">GCM10008939_00500</name>
</gene>
<evidence type="ECO:0000313" key="2">
    <source>
        <dbReference type="EMBL" id="GGJ60678.1"/>
    </source>
</evidence>
<organism evidence="2 3">
    <name type="scientific">Deinococcus aquiradiocola</name>
    <dbReference type="NCBI Taxonomy" id="393059"/>
    <lineage>
        <taxon>Bacteria</taxon>
        <taxon>Thermotogati</taxon>
        <taxon>Deinococcota</taxon>
        <taxon>Deinococci</taxon>
        <taxon>Deinococcales</taxon>
        <taxon>Deinococcaceae</taxon>
        <taxon>Deinococcus</taxon>
    </lineage>
</organism>
<sequence length="329" mass="34886">MFRAVLRSCALLFTLAVPLLAGCAPTALHAAQPGTDPLDAQDLTPRPAGSPDVLVLAVSGRCPLPCRSPGDNIDYLTPRGTLAAVMATLQAQGLSVQGYGAADHITHHRAVTIVQAQVGAGKTVPNEQDGFVQLDARLKDAYDAWIAGRSNPTRIVLLAHSHGVVWTHALARAHPEVPISVMIDLDGVCDLWETDHRRPVQTYLQSLPRNPYGFDLSDSCGSVRVGHIRYDLKDVVYPNVAVNLEVQSQRLLSGQGGKMIANLPFDALGNIRTDGSSGGIRTFRVNGETHSSVTLPGSRAVSWVRAELGTLSAHWGSGTTAAQPAPAAP</sequence>
<accession>A0A917P439</accession>
<dbReference type="PROSITE" id="PS51257">
    <property type="entry name" value="PROKAR_LIPOPROTEIN"/>
    <property type="match status" value="1"/>
</dbReference>
<name>A0A917P439_9DEIO</name>
<dbReference type="SUPFAM" id="SSF53474">
    <property type="entry name" value="alpha/beta-Hydrolases"/>
    <property type="match status" value="1"/>
</dbReference>
<dbReference type="EMBL" id="BMOE01000001">
    <property type="protein sequence ID" value="GGJ60678.1"/>
    <property type="molecule type" value="Genomic_DNA"/>
</dbReference>
<feature type="signal peptide" evidence="1">
    <location>
        <begin position="1"/>
        <end position="30"/>
    </location>
</feature>
<evidence type="ECO:0008006" key="4">
    <source>
        <dbReference type="Google" id="ProtNLM"/>
    </source>
</evidence>
<keyword evidence="1" id="KW-0732">Signal</keyword>
<protein>
    <recommendedName>
        <fullName evidence="4">Alpha/beta hydrolase</fullName>
    </recommendedName>
</protein>
<dbReference type="Proteomes" id="UP000635726">
    <property type="component" value="Unassembled WGS sequence"/>
</dbReference>
<keyword evidence="3" id="KW-1185">Reference proteome</keyword>
<dbReference type="RefSeq" id="WP_188960239.1">
    <property type="nucleotide sequence ID" value="NZ_BMOE01000001.1"/>
</dbReference>
<dbReference type="AlphaFoldDB" id="A0A917P439"/>
<evidence type="ECO:0000256" key="1">
    <source>
        <dbReference type="SAM" id="SignalP"/>
    </source>
</evidence>
<comment type="caution">
    <text evidence="2">The sequence shown here is derived from an EMBL/GenBank/DDBJ whole genome shotgun (WGS) entry which is preliminary data.</text>
</comment>
<reference evidence="2" key="2">
    <citation type="submission" date="2020-09" db="EMBL/GenBank/DDBJ databases">
        <authorList>
            <person name="Sun Q."/>
            <person name="Ohkuma M."/>
        </authorList>
    </citation>
    <scope>NUCLEOTIDE SEQUENCE</scope>
    <source>
        <strain evidence="2">JCM 14371</strain>
    </source>
</reference>
<proteinExistence type="predicted"/>
<reference evidence="2" key="1">
    <citation type="journal article" date="2014" name="Int. J. Syst. Evol. Microbiol.">
        <title>Complete genome sequence of Corynebacterium casei LMG S-19264T (=DSM 44701T), isolated from a smear-ripened cheese.</title>
        <authorList>
            <consortium name="US DOE Joint Genome Institute (JGI-PGF)"/>
            <person name="Walter F."/>
            <person name="Albersmeier A."/>
            <person name="Kalinowski J."/>
            <person name="Ruckert C."/>
        </authorList>
    </citation>
    <scope>NUCLEOTIDE SEQUENCE</scope>
    <source>
        <strain evidence="2">JCM 14371</strain>
    </source>
</reference>
<feature type="chain" id="PRO_5037219019" description="Alpha/beta hydrolase" evidence="1">
    <location>
        <begin position="31"/>
        <end position="329"/>
    </location>
</feature>
<evidence type="ECO:0000313" key="3">
    <source>
        <dbReference type="Proteomes" id="UP000635726"/>
    </source>
</evidence>